<dbReference type="SUPFAM" id="SSF51419">
    <property type="entry name" value="PLP-binding barrel"/>
    <property type="match status" value="1"/>
</dbReference>
<dbReference type="AlphaFoldDB" id="A0A1W2CSD3"/>
<dbReference type="OrthoDB" id="9788869at2"/>
<reference evidence="4 5" key="1">
    <citation type="submission" date="2017-04" db="EMBL/GenBank/DDBJ databases">
        <authorList>
            <person name="Afonso C.L."/>
            <person name="Miller P.J."/>
            <person name="Scott M.A."/>
            <person name="Spackman E."/>
            <person name="Goraichik I."/>
            <person name="Dimitrov K.M."/>
            <person name="Suarez D.L."/>
            <person name="Swayne D.E."/>
        </authorList>
    </citation>
    <scope>NUCLEOTIDE SEQUENCE [LARGE SCALE GENOMIC DNA]</scope>
    <source>
        <strain evidence="4 5">DSM 5090</strain>
    </source>
</reference>
<dbReference type="InterPro" id="IPR051466">
    <property type="entry name" value="D-amino_acid_metab_enzyme"/>
</dbReference>
<dbReference type="RefSeq" id="WP_084576344.1">
    <property type="nucleotide sequence ID" value="NZ_CP155572.1"/>
</dbReference>
<accession>A0A1W2CSD3</accession>
<evidence type="ECO:0000313" key="4">
    <source>
        <dbReference type="EMBL" id="SMC88155.1"/>
    </source>
</evidence>
<comment type="similarity">
    <text evidence="1">Belongs to the DSD1 family.</text>
</comment>
<feature type="domain" description="D-serine dehydratase-like" evidence="3">
    <location>
        <begin position="254"/>
        <end position="350"/>
    </location>
</feature>
<dbReference type="Proteomes" id="UP000192738">
    <property type="component" value="Unassembled WGS sequence"/>
</dbReference>
<evidence type="ECO:0000256" key="2">
    <source>
        <dbReference type="ARBA" id="ARBA00023239"/>
    </source>
</evidence>
<dbReference type="Gene3D" id="3.20.20.10">
    <property type="entry name" value="Alanine racemase"/>
    <property type="match status" value="1"/>
</dbReference>
<dbReference type="InterPro" id="IPR042208">
    <property type="entry name" value="D-ser_dehydrat-like_sf"/>
</dbReference>
<dbReference type="Gene3D" id="2.40.37.20">
    <property type="entry name" value="D-serine dehydratase-like domain"/>
    <property type="match status" value="1"/>
</dbReference>
<dbReference type="EMBL" id="FWXI01000011">
    <property type="protein sequence ID" value="SMC88155.1"/>
    <property type="molecule type" value="Genomic_DNA"/>
</dbReference>
<name>A0A1W2CSD3_9FIRM</name>
<keyword evidence="5" id="KW-1185">Reference proteome</keyword>
<organism evidence="4 5">
    <name type="scientific">Sporomusa malonica</name>
    <dbReference type="NCBI Taxonomy" id="112901"/>
    <lineage>
        <taxon>Bacteria</taxon>
        <taxon>Bacillati</taxon>
        <taxon>Bacillota</taxon>
        <taxon>Negativicutes</taxon>
        <taxon>Selenomonadales</taxon>
        <taxon>Sporomusaceae</taxon>
        <taxon>Sporomusa</taxon>
    </lineage>
</organism>
<evidence type="ECO:0000256" key="1">
    <source>
        <dbReference type="ARBA" id="ARBA00005323"/>
    </source>
</evidence>
<dbReference type="SMART" id="SM01119">
    <property type="entry name" value="D-ser_dehydrat"/>
    <property type="match status" value="1"/>
</dbReference>
<evidence type="ECO:0000313" key="5">
    <source>
        <dbReference type="Proteomes" id="UP000192738"/>
    </source>
</evidence>
<gene>
    <name evidence="4" type="ORF">SAMN04488500_111109</name>
</gene>
<dbReference type="InterPro" id="IPR026956">
    <property type="entry name" value="D-ser_dehydrat-like_dom"/>
</dbReference>
<dbReference type="Pfam" id="PF14031">
    <property type="entry name" value="D-ser_dehydrat"/>
    <property type="match status" value="1"/>
</dbReference>
<dbReference type="InterPro" id="IPR029066">
    <property type="entry name" value="PLP-binding_barrel"/>
</dbReference>
<dbReference type="PANTHER" id="PTHR28004">
    <property type="entry name" value="ZGC:162816-RELATED"/>
    <property type="match status" value="1"/>
</dbReference>
<dbReference type="InterPro" id="IPR001608">
    <property type="entry name" value="Ala_racemase_N"/>
</dbReference>
<dbReference type="STRING" id="112901.SAMN04488500_111109"/>
<dbReference type="PANTHER" id="PTHR28004:SF2">
    <property type="entry name" value="D-SERINE DEHYDRATASE"/>
    <property type="match status" value="1"/>
</dbReference>
<evidence type="ECO:0000259" key="3">
    <source>
        <dbReference type="SMART" id="SM01119"/>
    </source>
</evidence>
<dbReference type="GO" id="GO:0036088">
    <property type="term" value="P:D-serine catabolic process"/>
    <property type="evidence" value="ECO:0007669"/>
    <property type="project" value="TreeGrafter"/>
</dbReference>
<protein>
    <submittedName>
        <fullName evidence="4">D-serine deaminase, pyridoxal phosphate-dependent</fullName>
    </submittedName>
</protein>
<keyword evidence="2" id="KW-0456">Lyase</keyword>
<dbReference type="GO" id="GO:0008721">
    <property type="term" value="F:D-serine ammonia-lyase activity"/>
    <property type="evidence" value="ECO:0007669"/>
    <property type="project" value="TreeGrafter"/>
</dbReference>
<sequence>MLRTNQLTTPSFLVDLDKMELNIREMAELCKTNGKKLCPMVKTHKSTGVAALQAAHGADNFLVGTLDEAERLQQQGYQELVLAYPVAAAENIARVIDLAKRAHVILSFDGVEAAAEFEAMLLQEQIALEYLIIIDCGLHRFGVQPDIVLTLAQDLSKFSRLKFKGIATHPGHVYGKSTAAEVAAVAKAEIDALEKAADLLSNAGYAVEIVATGSTPTVPFAARSKMITTLRPGNYIFYDAIQVALGVVPPERCSLTVLATVIANPDKNLFIMDAGSKCLGLDKGAHSVSLVNGYGIIKDHPELMVESLSEEVGKIRVNGNTGIKVGDKIEIIPNHACAAANMTSFLTGHRNGICERTIAVDARGGSNMKAHSL</sequence>
<dbReference type="Pfam" id="PF01168">
    <property type="entry name" value="Ala_racemase_N"/>
    <property type="match status" value="1"/>
</dbReference>
<proteinExistence type="inferred from homology"/>